<feature type="binding site" description="axial binding residue" evidence="5">
    <location>
        <position position="523"/>
    </location>
    <ligand>
        <name>heme</name>
        <dbReference type="ChEBI" id="CHEBI:30413"/>
    </ligand>
    <ligandPart>
        <name>Fe</name>
        <dbReference type="ChEBI" id="CHEBI:18248"/>
    </ligandPart>
</feature>
<name>K3WNI1_GLOUD</name>
<dbReference type="AlphaFoldDB" id="K3WNI1"/>
<dbReference type="HOGENOM" id="CLU_001570_27_2_1"/>
<protein>
    <recommendedName>
        <fullName evidence="9">Cytochrome P450</fullName>
    </recommendedName>
</protein>
<comment type="similarity">
    <text evidence="1">Belongs to the cytochrome P450 family.</text>
</comment>
<evidence type="ECO:0000313" key="7">
    <source>
        <dbReference type="EnsemblProtists" id="PYU1_T006523"/>
    </source>
</evidence>
<dbReference type="Proteomes" id="UP000019132">
    <property type="component" value="Unassembled WGS sequence"/>
</dbReference>
<dbReference type="EnsemblProtists" id="PYU1_T006523">
    <property type="protein sequence ID" value="PYU1_T006523"/>
    <property type="gene ID" value="PYU1_G006511"/>
</dbReference>
<dbReference type="InParanoid" id="K3WNI1"/>
<evidence type="ECO:0000313" key="8">
    <source>
        <dbReference type="Proteomes" id="UP000019132"/>
    </source>
</evidence>
<dbReference type="GO" id="GO:0005506">
    <property type="term" value="F:iron ion binding"/>
    <property type="evidence" value="ECO:0007669"/>
    <property type="project" value="InterPro"/>
</dbReference>
<dbReference type="Gene3D" id="1.10.630.10">
    <property type="entry name" value="Cytochrome P450"/>
    <property type="match status" value="1"/>
</dbReference>
<proteinExistence type="inferred from homology"/>
<organism evidence="7 8">
    <name type="scientific">Globisporangium ultimum (strain ATCC 200006 / CBS 805.95 / DAOM BR144)</name>
    <name type="common">Pythium ultimum</name>
    <dbReference type="NCBI Taxonomy" id="431595"/>
    <lineage>
        <taxon>Eukaryota</taxon>
        <taxon>Sar</taxon>
        <taxon>Stramenopiles</taxon>
        <taxon>Oomycota</taxon>
        <taxon>Peronosporomycetes</taxon>
        <taxon>Pythiales</taxon>
        <taxon>Pythiaceae</taxon>
        <taxon>Globisporangium</taxon>
    </lineage>
</organism>
<reference evidence="7" key="3">
    <citation type="submission" date="2015-02" db="UniProtKB">
        <authorList>
            <consortium name="EnsemblProtists"/>
        </authorList>
    </citation>
    <scope>IDENTIFICATION</scope>
    <source>
        <strain evidence="7">DAOM BR144</strain>
    </source>
</reference>
<feature type="compositionally biased region" description="Low complexity" evidence="6">
    <location>
        <begin position="303"/>
        <end position="319"/>
    </location>
</feature>
<dbReference type="PANTHER" id="PTHR24296">
    <property type="entry name" value="CYTOCHROME P450"/>
    <property type="match status" value="1"/>
</dbReference>
<dbReference type="CDD" id="cd11064">
    <property type="entry name" value="CYP86A"/>
    <property type="match status" value="1"/>
</dbReference>
<dbReference type="Pfam" id="PF00067">
    <property type="entry name" value="p450"/>
    <property type="match status" value="1"/>
</dbReference>
<keyword evidence="3" id="KW-0560">Oxidoreductase</keyword>
<dbReference type="InterPro" id="IPR036396">
    <property type="entry name" value="Cyt_P450_sf"/>
</dbReference>
<dbReference type="EMBL" id="GL376604">
    <property type="status" value="NOT_ANNOTATED_CDS"/>
    <property type="molecule type" value="Genomic_DNA"/>
</dbReference>
<evidence type="ECO:0000256" key="6">
    <source>
        <dbReference type="SAM" id="MobiDB-lite"/>
    </source>
</evidence>
<dbReference type="PRINTS" id="PR00463">
    <property type="entry name" value="EP450I"/>
</dbReference>
<keyword evidence="2 5" id="KW-0479">Metal-binding</keyword>
<accession>K3WNI1</accession>
<reference evidence="8" key="2">
    <citation type="submission" date="2010-04" db="EMBL/GenBank/DDBJ databases">
        <authorList>
            <person name="Buell R."/>
            <person name="Hamilton J."/>
            <person name="Hostetler J."/>
        </authorList>
    </citation>
    <scope>NUCLEOTIDE SEQUENCE [LARGE SCALE GENOMIC DNA]</scope>
    <source>
        <strain evidence="8">DAOM:BR144</strain>
    </source>
</reference>
<feature type="compositionally biased region" description="Basic and acidic residues" evidence="6">
    <location>
        <begin position="320"/>
        <end position="332"/>
    </location>
</feature>
<dbReference type="STRING" id="431595.K3WNI1"/>
<evidence type="ECO:0008006" key="9">
    <source>
        <dbReference type="Google" id="ProtNLM"/>
    </source>
</evidence>
<comment type="cofactor">
    <cofactor evidence="5">
        <name>heme</name>
        <dbReference type="ChEBI" id="CHEBI:30413"/>
    </cofactor>
</comment>
<keyword evidence="5" id="KW-0349">Heme</keyword>
<keyword evidence="8" id="KW-1185">Reference proteome</keyword>
<feature type="region of interest" description="Disordered" evidence="6">
    <location>
        <begin position="298"/>
        <end position="332"/>
    </location>
</feature>
<dbReference type="SUPFAM" id="SSF48264">
    <property type="entry name" value="Cytochrome P450"/>
    <property type="match status" value="1"/>
</dbReference>
<evidence type="ECO:0000256" key="4">
    <source>
        <dbReference type="ARBA" id="ARBA00023004"/>
    </source>
</evidence>
<dbReference type="InterPro" id="IPR001128">
    <property type="entry name" value="Cyt_P450"/>
</dbReference>
<sequence length="581" mass="65657">MAEGTSWGVLEHPEQVLTTLVALGLVLIYVVRASRHNASQKTSSHATANRRRLPCPPSTLPLLGNTLDMVVYQRDRVYDWFLEQCELHKGPWRLQNLGRPPVIVVASPELFEDITKTQFDLFPKGESECEIFRDFFGQGIFSLNGDAWHRQRATTSQLFAHPSMKKAMHDVVHAKIGTLCRVLDLYASRQGEPISLKSVLGHFAADVFTKMGMGVERSTLENGLEGFDNDDFIQSSRTISRTLQMRFHQPMWLWKLKRFLNIGDEKRFKECVKFSDFLMFNIINESIVKKNRAKMAAKRHRASSNCSTSSSSTTSSSTSERSHGHDELEREPKPIISAEAKDLISIFLETNALTESVDVDAQLIRDTVINFISPGTDTTAHAMSFFILMMNRYQQILKKIREEICTKLPWLMATTSTSRMLTADDLAQLTYLEATIRESLRLNPQYPLTGREACEDTVLSDGTFVPKGTRVVMAFYAAMRRKSVWGEDALRFKPERWLDPVTGQLIAVSPYKFSSFYAGPRMCPGMKFALMEIKMTMAVVLSRFDVRTVDNPWDLTYQVGLAASVKGPMMVTVTPISSAAK</sequence>
<evidence type="ECO:0000256" key="1">
    <source>
        <dbReference type="ARBA" id="ARBA00010617"/>
    </source>
</evidence>
<reference evidence="8" key="1">
    <citation type="journal article" date="2010" name="Genome Biol.">
        <title>Genome sequence of the necrotrophic plant pathogen Pythium ultimum reveals original pathogenicity mechanisms and effector repertoire.</title>
        <authorList>
            <person name="Levesque C.A."/>
            <person name="Brouwer H."/>
            <person name="Cano L."/>
            <person name="Hamilton J.P."/>
            <person name="Holt C."/>
            <person name="Huitema E."/>
            <person name="Raffaele S."/>
            <person name="Robideau G.P."/>
            <person name="Thines M."/>
            <person name="Win J."/>
            <person name="Zerillo M.M."/>
            <person name="Beakes G.W."/>
            <person name="Boore J.L."/>
            <person name="Busam D."/>
            <person name="Dumas B."/>
            <person name="Ferriera S."/>
            <person name="Fuerstenberg S.I."/>
            <person name="Gachon C.M."/>
            <person name="Gaulin E."/>
            <person name="Govers F."/>
            <person name="Grenville-Briggs L."/>
            <person name="Horner N."/>
            <person name="Hostetler J."/>
            <person name="Jiang R.H."/>
            <person name="Johnson J."/>
            <person name="Krajaejun T."/>
            <person name="Lin H."/>
            <person name="Meijer H.J."/>
            <person name="Moore B."/>
            <person name="Morris P."/>
            <person name="Phuntmart V."/>
            <person name="Puiu D."/>
            <person name="Shetty J."/>
            <person name="Stajich J.E."/>
            <person name="Tripathy S."/>
            <person name="Wawra S."/>
            <person name="van West P."/>
            <person name="Whitty B.R."/>
            <person name="Coutinho P.M."/>
            <person name="Henrissat B."/>
            <person name="Martin F."/>
            <person name="Thomas P.D."/>
            <person name="Tyler B.M."/>
            <person name="De Vries R.P."/>
            <person name="Kamoun S."/>
            <person name="Yandell M."/>
            <person name="Tisserat N."/>
            <person name="Buell C.R."/>
        </authorList>
    </citation>
    <scope>NUCLEOTIDE SEQUENCE</scope>
    <source>
        <strain evidence="8">DAOM:BR144</strain>
    </source>
</reference>
<evidence type="ECO:0000256" key="3">
    <source>
        <dbReference type="ARBA" id="ARBA00023002"/>
    </source>
</evidence>
<dbReference type="GO" id="GO:0004497">
    <property type="term" value="F:monooxygenase activity"/>
    <property type="evidence" value="ECO:0007669"/>
    <property type="project" value="InterPro"/>
</dbReference>
<evidence type="ECO:0000256" key="2">
    <source>
        <dbReference type="ARBA" id="ARBA00022723"/>
    </source>
</evidence>
<dbReference type="GO" id="GO:0016705">
    <property type="term" value="F:oxidoreductase activity, acting on paired donors, with incorporation or reduction of molecular oxygen"/>
    <property type="evidence" value="ECO:0007669"/>
    <property type="project" value="InterPro"/>
</dbReference>
<evidence type="ECO:0000256" key="5">
    <source>
        <dbReference type="PIRSR" id="PIRSR602401-1"/>
    </source>
</evidence>
<dbReference type="GO" id="GO:0020037">
    <property type="term" value="F:heme binding"/>
    <property type="evidence" value="ECO:0007669"/>
    <property type="project" value="InterPro"/>
</dbReference>
<dbReference type="InterPro" id="IPR002401">
    <property type="entry name" value="Cyt_P450_E_grp-I"/>
</dbReference>
<dbReference type="OMA" id="FHWAFER"/>
<dbReference type="PRINTS" id="PR00385">
    <property type="entry name" value="P450"/>
</dbReference>
<dbReference type="VEuPathDB" id="FungiDB:PYU1_G006511"/>
<dbReference type="eggNOG" id="KOG0157">
    <property type="taxonomic scope" value="Eukaryota"/>
</dbReference>
<keyword evidence="4 5" id="KW-0408">Iron</keyword>